<keyword evidence="2" id="KW-1185">Reference proteome</keyword>
<name>A0ACD5Z6G3_AVESA</name>
<protein>
    <submittedName>
        <fullName evidence="1">Uncharacterized protein</fullName>
    </submittedName>
</protein>
<sequence length="300" mass="33246">MTPQFRKLLFFSATLCVLLCTASAIGPEGEALLRWKDTLLNPTSLSSWSRANPTCSWFGIVCDEHTGYVNELYVTRGSLSGTLDALSFATFQHLEIIDLSFNNLFGAIPTNISLLVTLTILYLVSNDLVGAIPYQLTKLPKIMVLGLQYNQITNPDAANFLVSPSLQNILLRGNKLTGTFPQFILNNTSVGLQEIDLSSNAFSGLIPENLQDIAPNLVQLDLSSNMFSGHIPRSLSKLTKLYLLNLAENNLTGGIPMELRNMSGLLEICPRGNNKSGYYYTFVFMMNVYIPCYNCIIRKH</sequence>
<organism evidence="1 2">
    <name type="scientific">Avena sativa</name>
    <name type="common">Oat</name>
    <dbReference type="NCBI Taxonomy" id="4498"/>
    <lineage>
        <taxon>Eukaryota</taxon>
        <taxon>Viridiplantae</taxon>
        <taxon>Streptophyta</taxon>
        <taxon>Embryophyta</taxon>
        <taxon>Tracheophyta</taxon>
        <taxon>Spermatophyta</taxon>
        <taxon>Magnoliopsida</taxon>
        <taxon>Liliopsida</taxon>
        <taxon>Poales</taxon>
        <taxon>Poaceae</taxon>
        <taxon>BOP clade</taxon>
        <taxon>Pooideae</taxon>
        <taxon>Poodae</taxon>
        <taxon>Poeae</taxon>
        <taxon>Poeae Chloroplast Group 1 (Aveneae type)</taxon>
        <taxon>Aveninae</taxon>
        <taxon>Avena</taxon>
    </lineage>
</organism>
<accession>A0ACD5Z6G3</accession>
<dbReference type="EnsemblPlants" id="AVESA.00010b.r2.6CG1113090.1">
    <property type="protein sequence ID" value="AVESA.00010b.r2.6CG1113090.1.CDS.1"/>
    <property type="gene ID" value="AVESA.00010b.r2.6CG1113090"/>
</dbReference>
<reference evidence="1" key="1">
    <citation type="submission" date="2021-05" db="EMBL/GenBank/DDBJ databases">
        <authorList>
            <person name="Scholz U."/>
            <person name="Mascher M."/>
            <person name="Fiebig A."/>
        </authorList>
    </citation>
    <scope>NUCLEOTIDE SEQUENCE [LARGE SCALE GENOMIC DNA]</scope>
</reference>
<proteinExistence type="predicted"/>
<dbReference type="Proteomes" id="UP001732700">
    <property type="component" value="Chromosome 6C"/>
</dbReference>
<evidence type="ECO:0000313" key="1">
    <source>
        <dbReference type="EnsemblPlants" id="AVESA.00010b.r2.6CG1113090.1.CDS.1"/>
    </source>
</evidence>
<reference evidence="1" key="2">
    <citation type="submission" date="2025-09" db="UniProtKB">
        <authorList>
            <consortium name="EnsemblPlants"/>
        </authorList>
    </citation>
    <scope>IDENTIFICATION</scope>
</reference>
<evidence type="ECO:0000313" key="2">
    <source>
        <dbReference type="Proteomes" id="UP001732700"/>
    </source>
</evidence>